<evidence type="ECO:0000313" key="4">
    <source>
        <dbReference type="Proteomes" id="UP001216579"/>
    </source>
</evidence>
<keyword evidence="2" id="KW-0812">Transmembrane</keyword>
<dbReference type="InterPro" id="IPR035214">
    <property type="entry name" value="DUF5324"/>
</dbReference>
<keyword evidence="4" id="KW-1185">Reference proteome</keyword>
<sequence length="245" mass="25909">MTRKDSVRNAAVVTRDSVRHAAEVVAPYAGTARDTAVQYAQEARQALAPKVSSAANYAALQARAQYDTHLQPRIAQAVDAVPPGVADKAAKATKQTRKAARQAADYAAPRVGQAAQAARAAAEPVREEAATRAAAAMAALRGGVSAADIEKLARRHNRRCRMGRIAKMMVVVGVLGGGTFAAVRWWKRQTNPEWLVEPPSATEVPDASRAPLHSVDGSVDSLDPEVRAKQDAADAAKDGKKPHGK</sequence>
<accession>A0ABT5ZM68</accession>
<evidence type="ECO:0000313" key="3">
    <source>
        <dbReference type="EMBL" id="MDF3290930.1"/>
    </source>
</evidence>
<dbReference type="EMBL" id="JARJBC010000009">
    <property type="protein sequence ID" value="MDF3290930.1"/>
    <property type="molecule type" value="Genomic_DNA"/>
</dbReference>
<proteinExistence type="predicted"/>
<dbReference type="RefSeq" id="WP_276094255.1">
    <property type="nucleotide sequence ID" value="NZ_JARJBC010000009.1"/>
</dbReference>
<organism evidence="3 4">
    <name type="scientific">Streptomyces silvisoli</name>
    <dbReference type="NCBI Taxonomy" id="3034235"/>
    <lineage>
        <taxon>Bacteria</taxon>
        <taxon>Bacillati</taxon>
        <taxon>Actinomycetota</taxon>
        <taxon>Actinomycetes</taxon>
        <taxon>Kitasatosporales</taxon>
        <taxon>Streptomycetaceae</taxon>
        <taxon>Streptomyces</taxon>
    </lineage>
</organism>
<keyword evidence="2" id="KW-1133">Transmembrane helix</keyword>
<dbReference type="Pfam" id="PF17258">
    <property type="entry name" value="DUF5324"/>
    <property type="match status" value="1"/>
</dbReference>
<name>A0ABT5ZM68_9ACTN</name>
<protein>
    <submittedName>
        <fullName evidence="3">DUF5324 family protein</fullName>
    </submittedName>
</protein>
<feature type="region of interest" description="Disordered" evidence="1">
    <location>
        <begin position="196"/>
        <end position="245"/>
    </location>
</feature>
<feature type="transmembrane region" description="Helical" evidence="2">
    <location>
        <begin position="165"/>
        <end position="186"/>
    </location>
</feature>
<evidence type="ECO:0000256" key="2">
    <source>
        <dbReference type="SAM" id="Phobius"/>
    </source>
</evidence>
<evidence type="ECO:0000256" key="1">
    <source>
        <dbReference type="SAM" id="MobiDB-lite"/>
    </source>
</evidence>
<reference evidence="3 4" key="1">
    <citation type="submission" date="2023-03" db="EMBL/GenBank/DDBJ databases">
        <title>Draft genome sequence of Streptomyces sp. RB6PN23 isolated from peat swamp forest in Thailand.</title>
        <authorList>
            <person name="Klaysubun C."/>
            <person name="Duangmal K."/>
        </authorList>
    </citation>
    <scope>NUCLEOTIDE SEQUENCE [LARGE SCALE GENOMIC DNA]</scope>
    <source>
        <strain evidence="3 4">RB6PN23</strain>
    </source>
</reference>
<gene>
    <name evidence="3" type="ORF">P3G67_17160</name>
</gene>
<dbReference type="Proteomes" id="UP001216579">
    <property type="component" value="Unassembled WGS sequence"/>
</dbReference>
<keyword evidence="2" id="KW-0472">Membrane</keyword>
<feature type="compositionally biased region" description="Basic and acidic residues" evidence="1">
    <location>
        <begin position="224"/>
        <end position="245"/>
    </location>
</feature>
<comment type="caution">
    <text evidence="3">The sequence shown here is derived from an EMBL/GenBank/DDBJ whole genome shotgun (WGS) entry which is preliminary data.</text>
</comment>